<feature type="region of interest" description="Disordered" evidence="1">
    <location>
        <begin position="83"/>
        <end position="126"/>
    </location>
</feature>
<feature type="compositionally biased region" description="Polar residues" evidence="1">
    <location>
        <begin position="34"/>
        <end position="48"/>
    </location>
</feature>
<comment type="caution">
    <text evidence="2">The sequence shown here is derived from an EMBL/GenBank/DDBJ whole genome shotgun (WGS) entry which is preliminary data.</text>
</comment>
<dbReference type="AlphaFoldDB" id="A0A9P5D0B6"/>
<gene>
    <name evidence="2" type="ORF">GMORB2_4800</name>
</gene>
<evidence type="ECO:0000313" key="3">
    <source>
        <dbReference type="Proteomes" id="UP000749293"/>
    </source>
</evidence>
<organism evidence="2 3">
    <name type="scientific">Geosmithia morbida</name>
    <dbReference type="NCBI Taxonomy" id="1094350"/>
    <lineage>
        <taxon>Eukaryota</taxon>
        <taxon>Fungi</taxon>
        <taxon>Dikarya</taxon>
        <taxon>Ascomycota</taxon>
        <taxon>Pezizomycotina</taxon>
        <taxon>Sordariomycetes</taxon>
        <taxon>Hypocreomycetidae</taxon>
        <taxon>Hypocreales</taxon>
        <taxon>Bionectriaceae</taxon>
        <taxon>Geosmithia</taxon>
    </lineage>
</organism>
<sequence length="544" mass="60316">MRLDAMASDDVLERYFNLAGFLQHSEPDLPAADTSPNAEANDDSQSAGPPNVLYTADKGHFIPVDLGGNVPAIHVPRCPSLPATVGPVGDRDSPAASSSPQPDVEMSEEPTSGQAQVSARRDPDKIDPKKVYTDELVRPKTWWLPTIPITIFEYADKNGNERLNRRFSARQLRWFIDANPDLTLWVQNFAAQVVRRTGESACLWECCPAPKKQIKQGWFQVAFDEFPAETSSGRRDPFQVAGHMHLYCYEQCFDPIYDASRGTLKPDTRELPLEKKNRMSLAKETGKNMVRYAYEPWFESRISELESEPREFPRPQAETLNRALVDYHLSRQPKARQLVRNQRNAIRGGNPRTIDVHRGDLKMFSMANRGLGCDSAEADCQYGEDDQFQVDPRALECWRRTTGTNASNLDGQYVEEYISSQFTGSSPPYPLTREDLWEASRPATPIGFGQPDESNAFPDASYMSPSAASEAGQAPTATGVTGNESLSTLQQFFQPSQGGFMASLASMGLLGSYVLGKHGRNGGDCGDDDGDGQGGNDRSKKPRR</sequence>
<dbReference type="RefSeq" id="XP_035317933.1">
    <property type="nucleotide sequence ID" value="XM_035466774.1"/>
</dbReference>
<feature type="region of interest" description="Disordered" evidence="1">
    <location>
        <begin position="27"/>
        <end position="54"/>
    </location>
</feature>
<feature type="region of interest" description="Disordered" evidence="1">
    <location>
        <begin position="516"/>
        <end position="544"/>
    </location>
</feature>
<feature type="region of interest" description="Disordered" evidence="1">
    <location>
        <begin position="450"/>
        <end position="482"/>
    </location>
</feature>
<reference evidence="2" key="1">
    <citation type="submission" date="2020-03" db="EMBL/GenBank/DDBJ databases">
        <title>Site-based positive gene gene selection in Geosmithia morbida across the United States reveals a broad range of putative effectors and factors for local host and environmental adapation.</title>
        <authorList>
            <person name="Onufrak A."/>
            <person name="Murdoch R.W."/>
            <person name="Gazis R."/>
            <person name="Huff M."/>
            <person name="Staton M."/>
            <person name="Klingeman W."/>
            <person name="Hadziabdic D."/>
        </authorList>
    </citation>
    <scope>NUCLEOTIDE SEQUENCE</scope>
    <source>
        <strain evidence="2">1262</strain>
    </source>
</reference>
<evidence type="ECO:0000313" key="2">
    <source>
        <dbReference type="EMBL" id="KAF4119281.1"/>
    </source>
</evidence>
<dbReference type="GeneID" id="55971028"/>
<dbReference type="EMBL" id="JAANYQ010000027">
    <property type="protein sequence ID" value="KAF4119281.1"/>
    <property type="molecule type" value="Genomic_DNA"/>
</dbReference>
<proteinExistence type="predicted"/>
<name>A0A9P5D0B6_9HYPO</name>
<accession>A0A9P5D0B6</accession>
<keyword evidence="3" id="KW-1185">Reference proteome</keyword>
<dbReference type="OrthoDB" id="5307331at2759"/>
<dbReference type="Proteomes" id="UP000749293">
    <property type="component" value="Unassembled WGS sequence"/>
</dbReference>
<protein>
    <submittedName>
        <fullName evidence="2">Uncharacterized protein</fullName>
    </submittedName>
</protein>
<evidence type="ECO:0000256" key="1">
    <source>
        <dbReference type="SAM" id="MobiDB-lite"/>
    </source>
</evidence>